<dbReference type="RefSeq" id="WP_198884677.1">
    <property type="nucleotide sequence ID" value="NZ_JAEKJA010000038.1"/>
</dbReference>
<evidence type="ECO:0000259" key="1">
    <source>
        <dbReference type="Pfam" id="PF00534"/>
    </source>
</evidence>
<sequence>MLVIPTGIFLPAFYEGALDVIRKTRARVCLLNFEAGNWFNTYAPVRRDLRLWDYWRRMVEGGGLVLSSARESQKHAQTFYEATQGSLRFEVVSPPINSLAADSVGAPAKDGSIVAFLRSSDVHKGGADLLDMDPALFKGRTLRLISGGGVEDRFLTALKAHLAPEGATVALHSAVSDRVKFDLLARADALIFPSRFEGFGYPPVEAAYVGTEIVGYDLPVIQETVGDVAYLAPRGETSALGEALRQALQSPHTRQELRAAVEKRVAFPEVALRFEDVLLRSYAALEPAAFPAHRIQWGPWEGVATDPNRYSKHRALPVMRVCRWTRAKDLLIQLEVVTPAPIAGIVVNGDPDLAQGVFLQPLEASGGARATTRATFSLPGTLFGRHLELAMTDASGKIQDVVFLQIDEAADVSDEIHLNMAMEGDGSPGVVLRLQGAAKDIDTLYIYDPSDGTFVASPRRANGDFLFESTTDPKADYFWYIYLFAGDTVVSKACGVPPMEEGRWLVQRQTSSVYPRLKLTNEKWCNGVYRYPVGDCFGVLGFPRSAQGRLPGKGALVRLGDEVLIVEREETIDKFPTLLFKKAINPFRISWTDPLELLSSAGQKGEIFPLARPGWASGVFRDPMSATRCAILVGAKVEIYPGDTLVFENGTRRDVIAVIDCARWNIVWLAGTLTTPWMSPAFEVVPNAMGPIRWFEAHRHESAVEGPCTTISVSHQDGPFAPGQMVVTEEGDARCILAVNAEGDTDRIDLDAALSGFSGAGGKICLRHTTEREAAEWIGTTNVVPRTVSVPSNGLFQSAMDLCFSRTAMPMVPTQRADRPRILCASIVPPFPANQGNRVVTKNLISHLVNMGFDVDLVLMGNVKSAEVAAEYGDRVRIYQSPFPNWEKDPVVQQRKDILARIRDDGTAGDNLMQDTVRSLNIYDPFFIATSSVVNIAKKLFKTYKYDGIVCNYTHMARVAVELSAIAPLPPVAIITHDALSRLPDTIVGKGVDLMYRYCTVEMERDVLNRIEGAVIVAISQSEVDYFTSIGVTNRIVLSEFDAYAELYPFRIMASAFRSKQVVFHASGNVMNVAAIYWFLENCWGAIRSAVPNAELVICGRICREIPSVPQGVRLEGEVSRGDLLKILSGATLSINPTLAGTGLKIKTVEAVCLGLPSVCLPAAVEGLEEIVERIGIVADDANAFQEACISLLSDQSRWQSVHQSALDVALERFSEGPVYRGLDEAMGWEGVAERTAAPRMRYAREGEEAAEPDAAGPVIELVRGLERAGVSKGLGGVILSGCSAQAMWSRTDQHQAIAAALEEELPAWALIQAMQLVGSDPEDAQAWSYVIQALRMIPNEGHSVHAAVEAKKLALPLGNISEWASVADEPVYPLTTTELLAPSDLTTIGDHFGFGWGAVEAWGGVWIEGRYARLWAAVEPGCTNLGLRLAATQGGTDDEQSVDIRVDGVHVGRHDILRDRRRRMVWLPLEAREEASLRLIEFEVQDPSPLRSNAGIISNIRPLGISLSGLRLRRDVSVPATTAA</sequence>
<proteinExistence type="predicted"/>
<keyword evidence="3" id="KW-1185">Reference proteome</keyword>
<dbReference type="EMBL" id="JAEKJA010000038">
    <property type="protein sequence ID" value="MBJ3778778.1"/>
    <property type="molecule type" value="Genomic_DNA"/>
</dbReference>
<accession>A0A934IUE5</accession>
<organism evidence="2 3">
    <name type="scientific">Acuticoccus mangrovi</name>
    <dbReference type="NCBI Taxonomy" id="2796142"/>
    <lineage>
        <taxon>Bacteria</taxon>
        <taxon>Pseudomonadati</taxon>
        <taxon>Pseudomonadota</taxon>
        <taxon>Alphaproteobacteria</taxon>
        <taxon>Hyphomicrobiales</taxon>
        <taxon>Amorphaceae</taxon>
        <taxon>Acuticoccus</taxon>
    </lineage>
</organism>
<dbReference type="Pfam" id="PF00534">
    <property type="entry name" value="Glycos_transf_1"/>
    <property type="match status" value="1"/>
</dbReference>
<protein>
    <submittedName>
        <fullName evidence="2">Glycosyltransferase</fullName>
    </submittedName>
</protein>
<dbReference type="SUPFAM" id="SSF53756">
    <property type="entry name" value="UDP-Glycosyltransferase/glycogen phosphorylase"/>
    <property type="match status" value="2"/>
</dbReference>
<reference evidence="2" key="1">
    <citation type="submission" date="2020-12" db="EMBL/GenBank/DDBJ databases">
        <title>Bacterial taxonomy.</title>
        <authorList>
            <person name="Pan X."/>
        </authorList>
    </citation>
    <scope>NUCLEOTIDE SEQUENCE</scope>
    <source>
        <strain evidence="2">B2012</strain>
    </source>
</reference>
<evidence type="ECO:0000313" key="3">
    <source>
        <dbReference type="Proteomes" id="UP000609531"/>
    </source>
</evidence>
<evidence type="ECO:0000313" key="2">
    <source>
        <dbReference type="EMBL" id="MBJ3778778.1"/>
    </source>
</evidence>
<dbReference type="Gene3D" id="3.40.50.2000">
    <property type="entry name" value="Glycogen Phosphorylase B"/>
    <property type="match status" value="2"/>
</dbReference>
<feature type="domain" description="Glycosyl transferase family 1" evidence="1">
    <location>
        <begin position="143"/>
        <end position="263"/>
    </location>
</feature>
<dbReference type="GO" id="GO:0016757">
    <property type="term" value="F:glycosyltransferase activity"/>
    <property type="evidence" value="ECO:0007669"/>
    <property type="project" value="InterPro"/>
</dbReference>
<name>A0A934IUE5_9HYPH</name>
<dbReference type="Proteomes" id="UP000609531">
    <property type="component" value="Unassembled WGS sequence"/>
</dbReference>
<gene>
    <name evidence="2" type="ORF">JCR33_23965</name>
</gene>
<dbReference type="InterPro" id="IPR001296">
    <property type="entry name" value="Glyco_trans_1"/>
</dbReference>
<comment type="caution">
    <text evidence="2">The sequence shown here is derived from an EMBL/GenBank/DDBJ whole genome shotgun (WGS) entry which is preliminary data.</text>
</comment>
<dbReference type="PANTHER" id="PTHR46401:SF8">
    <property type="entry name" value="BLL6006 PROTEIN"/>
    <property type="match status" value="1"/>
</dbReference>
<dbReference type="PANTHER" id="PTHR46401">
    <property type="entry name" value="GLYCOSYLTRANSFERASE WBBK-RELATED"/>
    <property type="match status" value="1"/>
</dbReference>
<dbReference type="Pfam" id="PF13692">
    <property type="entry name" value="Glyco_trans_1_4"/>
    <property type="match status" value="1"/>
</dbReference>